<accession>A0A7T3V632</accession>
<dbReference type="Gene3D" id="3.30.160.170">
    <property type="entry name" value="FlaG-like"/>
    <property type="match status" value="1"/>
</dbReference>
<dbReference type="RefSeq" id="WP_177527918.1">
    <property type="nucleotide sequence ID" value="NZ_CBCSHE010000006.1"/>
</dbReference>
<dbReference type="InterPro" id="IPR005186">
    <property type="entry name" value="FlaG"/>
</dbReference>
<dbReference type="PANTHER" id="PTHR37166">
    <property type="entry name" value="PROTEIN FLAG"/>
    <property type="match status" value="1"/>
</dbReference>
<dbReference type="KEGG" id="tper:IWA51_05760"/>
<gene>
    <name evidence="1" type="ORF">IWA51_05760</name>
</gene>
<protein>
    <submittedName>
        <fullName evidence="1">Flagellar protein FlaG</fullName>
    </submittedName>
</protein>
<evidence type="ECO:0000313" key="2">
    <source>
        <dbReference type="Proteomes" id="UP000595224"/>
    </source>
</evidence>
<dbReference type="AlphaFoldDB" id="A0A7T3V632"/>
<name>A0A7T3V632_9SPIR</name>
<keyword evidence="2" id="KW-1185">Reference proteome</keyword>
<keyword evidence="1" id="KW-0969">Cilium</keyword>
<dbReference type="InterPro" id="IPR035924">
    <property type="entry name" value="FlaG-like_sf"/>
</dbReference>
<sequence>MNTISTIGQTQAMDGYFNALDKQKQAPKVAAQIGNMPNSAAEVSANIESKIADTQAMAQDLQRLSDIVKGHKLRFNVNNELDKVVVTVIDSSTNEIIREIPSEDLQKIQIHMKQAIGLLFDEMI</sequence>
<reference evidence="1 2" key="1">
    <citation type="submission" date="2020-11" db="EMBL/GenBank/DDBJ databases">
        <title>Treponema Peruensis nv. sp., first commensal Treponema isolated from human feces.</title>
        <authorList>
            <person name="Belkhou C."/>
            <person name="Raes J."/>
        </authorList>
    </citation>
    <scope>NUCLEOTIDE SEQUENCE [LARGE SCALE GENOMIC DNA]</scope>
    <source>
        <strain evidence="1 2">RCC2812</strain>
    </source>
</reference>
<proteinExistence type="predicted"/>
<keyword evidence="1" id="KW-0966">Cell projection</keyword>
<dbReference type="Pfam" id="PF03646">
    <property type="entry name" value="FlaG"/>
    <property type="match status" value="1"/>
</dbReference>
<dbReference type="SUPFAM" id="SSF160214">
    <property type="entry name" value="FlaG-like"/>
    <property type="match status" value="1"/>
</dbReference>
<keyword evidence="1" id="KW-0282">Flagellum</keyword>
<evidence type="ECO:0000313" key="1">
    <source>
        <dbReference type="EMBL" id="QQA02081.1"/>
    </source>
</evidence>
<dbReference type="EMBL" id="CP064936">
    <property type="protein sequence ID" value="QQA02081.1"/>
    <property type="molecule type" value="Genomic_DNA"/>
</dbReference>
<dbReference type="PANTHER" id="PTHR37166:SF1">
    <property type="entry name" value="PROTEIN FLAG"/>
    <property type="match status" value="1"/>
</dbReference>
<organism evidence="1 2">
    <name type="scientific">Treponema peruense</name>
    <dbReference type="NCBI Taxonomy" id="2787628"/>
    <lineage>
        <taxon>Bacteria</taxon>
        <taxon>Pseudomonadati</taxon>
        <taxon>Spirochaetota</taxon>
        <taxon>Spirochaetia</taxon>
        <taxon>Spirochaetales</taxon>
        <taxon>Treponemataceae</taxon>
        <taxon>Treponema</taxon>
    </lineage>
</organism>
<dbReference type="Proteomes" id="UP000595224">
    <property type="component" value="Chromosome"/>
</dbReference>